<feature type="compositionally biased region" description="Polar residues" evidence="1">
    <location>
        <begin position="58"/>
        <end position="68"/>
    </location>
</feature>
<evidence type="ECO:0000313" key="3">
    <source>
        <dbReference type="Proteomes" id="UP001175227"/>
    </source>
</evidence>
<sequence>MGISPISHLQCRAANLFPSQHPTNASTSPPSESNDMFTTARSSAPRIRLSLFRRYTTKRQTQTESSVLKQDPQIDAEASEEKTASSSALPPKPIPKHLIHRVTFIHGNLPQHLQVLDSLRQVSAQLPFCLHPQSQNLGHAPHPEPRALHVEARALPTLEDVHSMLDFDGMRFVREAHASLPALMASLARDPACMRLPIVIDWTQKRVYLERLARLYPKTVRRESKIQERLVLKWLIDRILVKAERGLWNSRTENGGQARAWFERVQGEVRLRKALFVQVYGQPFDR</sequence>
<accession>A0AA39PIF7</accession>
<protein>
    <submittedName>
        <fullName evidence="2">Uncharacterized protein</fullName>
    </submittedName>
</protein>
<name>A0AA39PIF7_9AGAR</name>
<dbReference type="Proteomes" id="UP001175227">
    <property type="component" value="Unassembled WGS sequence"/>
</dbReference>
<evidence type="ECO:0000313" key="2">
    <source>
        <dbReference type="EMBL" id="KAK0484430.1"/>
    </source>
</evidence>
<comment type="caution">
    <text evidence="2">The sequence shown here is derived from an EMBL/GenBank/DDBJ whole genome shotgun (WGS) entry which is preliminary data.</text>
</comment>
<proteinExistence type="predicted"/>
<dbReference type="EMBL" id="JAUEPR010000005">
    <property type="protein sequence ID" value="KAK0484430.1"/>
    <property type="molecule type" value="Genomic_DNA"/>
</dbReference>
<reference evidence="2" key="1">
    <citation type="submission" date="2023-06" db="EMBL/GenBank/DDBJ databases">
        <authorList>
            <consortium name="Lawrence Berkeley National Laboratory"/>
            <person name="Ahrendt S."/>
            <person name="Sahu N."/>
            <person name="Indic B."/>
            <person name="Wong-Bajracharya J."/>
            <person name="Merenyi Z."/>
            <person name="Ke H.-M."/>
            <person name="Monk M."/>
            <person name="Kocsube S."/>
            <person name="Drula E."/>
            <person name="Lipzen A."/>
            <person name="Balint B."/>
            <person name="Henrissat B."/>
            <person name="Andreopoulos B."/>
            <person name="Martin F.M."/>
            <person name="Harder C.B."/>
            <person name="Rigling D."/>
            <person name="Ford K.L."/>
            <person name="Foster G.D."/>
            <person name="Pangilinan J."/>
            <person name="Papanicolaou A."/>
            <person name="Barry K."/>
            <person name="LaButti K."/>
            <person name="Viragh M."/>
            <person name="Koriabine M."/>
            <person name="Yan M."/>
            <person name="Riley R."/>
            <person name="Champramary S."/>
            <person name="Plett K.L."/>
            <person name="Tsai I.J."/>
            <person name="Slot J."/>
            <person name="Sipos G."/>
            <person name="Plett J."/>
            <person name="Nagy L.G."/>
            <person name="Grigoriev I.V."/>
        </authorList>
    </citation>
    <scope>NUCLEOTIDE SEQUENCE</scope>
    <source>
        <strain evidence="2">ICMP 16352</strain>
    </source>
</reference>
<feature type="region of interest" description="Disordered" evidence="1">
    <location>
        <begin position="55"/>
        <end position="92"/>
    </location>
</feature>
<keyword evidence="3" id="KW-1185">Reference proteome</keyword>
<gene>
    <name evidence="2" type="ORF">IW261DRAFT_1456481</name>
</gene>
<feature type="region of interest" description="Disordered" evidence="1">
    <location>
        <begin position="18"/>
        <end position="40"/>
    </location>
</feature>
<dbReference type="AlphaFoldDB" id="A0AA39PIF7"/>
<evidence type="ECO:0000256" key="1">
    <source>
        <dbReference type="SAM" id="MobiDB-lite"/>
    </source>
</evidence>
<organism evidence="2 3">
    <name type="scientific">Armillaria novae-zelandiae</name>
    <dbReference type="NCBI Taxonomy" id="153914"/>
    <lineage>
        <taxon>Eukaryota</taxon>
        <taxon>Fungi</taxon>
        <taxon>Dikarya</taxon>
        <taxon>Basidiomycota</taxon>
        <taxon>Agaricomycotina</taxon>
        <taxon>Agaricomycetes</taxon>
        <taxon>Agaricomycetidae</taxon>
        <taxon>Agaricales</taxon>
        <taxon>Marasmiineae</taxon>
        <taxon>Physalacriaceae</taxon>
        <taxon>Armillaria</taxon>
    </lineage>
</organism>